<dbReference type="AlphaFoldDB" id="A0A2H1E6S9"/>
<keyword evidence="2" id="KW-1185">Reference proteome</keyword>
<dbReference type="KEGG" id="tmar:MARIT_0582"/>
<sequence length="476" mass="53574">MRSILSFTFMIALQLSSFSQSLGYNDLGILFGTDNNYGTARFNAMSGAFGALGGDLSSTGINPAGGAVAKKSSLAITLGETKTIIDASYYGNSTNTQNNFFNISQAGGILSFDTAYDTNWNRFALFFNYRIKNDFTSNFYTQGNSGYALFNEHPEDITNQFDNAQEQKFSNNTNGNTSVFSVGFSAAHLNKLYIGASLNFHNLNFSQKTRLNEVNKDDNGNTLNASNEQNVYIEGNGVSLNFGFIYKLHQNFRFGLSYETPTWYAEVLEENDLRVFHPQNNRYDDWIGYTSISTTNNSNKNITTFDIYKEIDPDFIPERDFNSLFPPFRLRTPGKLTASSAFVFGKKGLISIDYTYKDYKNTRLYNGNFNIENQNFSNNFKASHAINIGTEWRFDNMSLRGGYHFENSPYKNALDSDNLKGFSAGLGYNFGNTKIDLSYSNSKYTSPYYIYDSRNANPSELTMDNSRITGTISFNI</sequence>
<evidence type="ECO:0000313" key="2">
    <source>
        <dbReference type="Proteomes" id="UP000231564"/>
    </source>
</evidence>
<dbReference type="EMBL" id="LT634361">
    <property type="protein sequence ID" value="SFZ80473.1"/>
    <property type="molecule type" value="Genomic_DNA"/>
</dbReference>
<dbReference type="Proteomes" id="UP000231564">
    <property type="component" value="Chromosome MARIT"/>
</dbReference>
<gene>
    <name evidence="1" type="ORF">MARIT_0582</name>
</gene>
<protein>
    <submittedName>
        <fullName evidence="1">Putative outer membrane protein</fullName>
    </submittedName>
</protein>
<dbReference type="STRING" id="1349785.GCA_000509405_00376"/>
<proteinExistence type="predicted"/>
<accession>A0A2H1E6S9</accession>
<dbReference type="Gene3D" id="2.40.160.60">
    <property type="entry name" value="Outer membrane protein transport protein (OMPP1/FadL/TodX)"/>
    <property type="match status" value="1"/>
</dbReference>
<dbReference type="SUPFAM" id="SSF56935">
    <property type="entry name" value="Porins"/>
    <property type="match status" value="1"/>
</dbReference>
<dbReference type="OrthoDB" id="9765571at2"/>
<dbReference type="GeneID" id="47722176"/>
<organism evidence="1 2">
    <name type="scientific">Tenacibaculum maritimum NCIMB 2154</name>
    <dbReference type="NCBI Taxonomy" id="1349785"/>
    <lineage>
        <taxon>Bacteria</taxon>
        <taxon>Pseudomonadati</taxon>
        <taxon>Bacteroidota</taxon>
        <taxon>Flavobacteriia</taxon>
        <taxon>Flavobacteriales</taxon>
        <taxon>Flavobacteriaceae</taxon>
        <taxon>Tenacibaculum</taxon>
    </lineage>
</organism>
<dbReference type="RefSeq" id="WP_100210702.1">
    <property type="nucleotide sequence ID" value="NZ_CP138495.1"/>
</dbReference>
<name>A0A2H1E6S9_9FLAO</name>
<reference evidence="1 2" key="1">
    <citation type="submission" date="2016-11" db="EMBL/GenBank/DDBJ databases">
        <authorList>
            <person name="Jaros S."/>
            <person name="Januszkiewicz K."/>
            <person name="Wedrychowicz H."/>
        </authorList>
    </citation>
    <scope>NUCLEOTIDE SEQUENCE [LARGE SCALE GENOMIC DNA]</scope>
    <source>
        <strain evidence="1">NCIMB 2154T</strain>
    </source>
</reference>
<evidence type="ECO:0000313" key="1">
    <source>
        <dbReference type="EMBL" id="SFZ80473.1"/>
    </source>
</evidence>